<gene>
    <name evidence="1" type="ORF">Q9L42_002580</name>
</gene>
<dbReference type="RefSeq" id="WP_305909999.1">
    <property type="nucleotide sequence ID" value="NZ_CP157743.1"/>
</dbReference>
<sequence>MTLLISKFPRFRKFITRIKRWQLRHQYRHMAKISRHLKIDSMDVQAVYWKKQHICSLIPFSQINNSLLGETAFIVASGPSLKSIDIKPLTNKYTFGVNGSILKFVDADISPTFYVISDEEFIYNRPQLLRLILKNSESHCFFTPQAITAICEIDVDLLKGHQKITLFNNHFKDYGKAALEFPDIVKMAHNDPEIITEDGKIGFSLNPEKGVFTAHTVPYFALQIAYGLGFRTINIAGMDLGSPSGETRFYEQGSAAMPSHLDRDYLKSILPSFEIVSQLCKNKTLQVFNLSPNSRLPDSVIPKKSFADAIRNH</sequence>
<dbReference type="EMBL" id="CP157743">
    <property type="protein sequence ID" value="XBS21022.1"/>
    <property type="molecule type" value="Genomic_DNA"/>
</dbReference>
<keyword evidence="2" id="KW-1185">Reference proteome</keyword>
<accession>A0AAU7NVJ8</accession>
<dbReference type="AlphaFoldDB" id="A0AAU7NVJ8"/>
<proteinExistence type="predicted"/>
<dbReference type="KEGG" id="mech:Q9L42_002580"/>
<name>A0AAU7NVJ8_9GAMM</name>
<reference evidence="1 2" key="1">
    <citation type="journal article" date="2024" name="Microbiology">
        <title>Methylomarinum rosea sp. nov., a novel halophilic methanotrophic bacterium from the hypersaline Lake Elton.</title>
        <authorList>
            <person name="Suleimanov R.Z."/>
            <person name="Oshkin I.Y."/>
            <person name="Danilova O.V."/>
            <person name="Suzina N.E."/>
            <person name="Dedysh S.N."/>
        </authorList>
    </citation>
    <scope>NUCLEOTIDE SEQUENCE [LARGE SCALE GENOMIC DNA]</scope>
    <source>
        <strain evidence="1 2">Ch1-1</strain>
    </source>
</reference>
<protein>
    <submittedName>
        <fullName evidence="1">6-hydroxymethylpterin diphosphokinase MptE-like protein</fullName>
    </submittedName>
</protein>
<dbReference type="Gene3D" id="3.90.1480.10">
    <property type="entry name" value="Alpha-2,3-sialyltransferase"/>
    <property type="match status" value="1"/>
</dbReference>
<organism evidence="1 2">
    <name type="scientific">Methylomarinum roseum</name>
    <dbReference type="NCBI Taxonomy" id="3067653"/>
    <lineage>
        <taxon>Bacteria</taxon>
        <taxon>Pseudomonadati</taxon>
        <taxon>Pseudomonadota</taxon>
        <taxon>Gammaproteobacteria</taxon>
        <taxon>Methylococcales</taxon>
        <taxon>Methylococcaceae</taxon>
        <taxon>Methylomarinum</taxon>
    </lineage>
</organism>
<evidence type="ECO:0000313" key="1">
    <source>
        <dbReference type="EMBL" id="XBS21022.1"/>
    </source>
</evidence>
<dbReference type="Proteomes" id="UP001225378">
    <property type="component" value="Chromosome"/>
</dbReference>
<evidence type="ECO:0000313" key="2">
    <source>
        <dbReference type="Proteomes" id="UP001225378"/>
    </source>
</evidence>